<gene>
    <name evidence="2" type="ORF">NCGR_LOCUS49489</name>
</gene>
<dbReference type="EMBL" id="CAJGYO010000013">
    <property type="protein sequence ID" value="CAD6266184.1"/>
    <property type="molecule type" value="Genomic_DNA"/>
</dbReference>
<keyword evidence="3" id="KW-1185">Reference proteome</keyword>
<dbReference type="AlphaFoldDB" id="A0A811R863"/>
<feature type="compositionally biased region" description="Polar residues" evidence="1">
    <location>
        <begin position="120"/>
        <end position="131"/>
    </location>
</feature>
<feature type="region of interest" description="Disordered" evidence="1">
    <location>
        <begin position="96"/>
        <end position="131"/>
    </location>
</feature>
<feature type="compositionally biased region" description="Basic and acidic residues" evidence="1">
    <location>
        <begin position="96"/>
        <end position="116"/>
    </location>
</feature>
<protein>
    <submittedName>
        <fullName evidence="2">Uncharacterized protein</fullName>
    </submittedName>
</protein>
<sequence length="131" mass="14811">MATVNEVGKKIMAAAAFSARDRRRSSRAPAPAVGNDDGEEQHLNPFLDAAPSASSRVQFSLYCTPYELEQRMKHEREEMDSVVMLHRAEMDIKMREERASMDRALKEEPDKMDSKHHSSTGHAPSQNNIVR</sequence>
<organism evidence="2 3">
    <name type="scientific">Miscanthus lutarioriparius</name>
    <dbReference type="NCBI Taxonomy" id="422564"/>
    <lineage>
        <taxon>Eukaryota</taxon>
        <taxon>Viridiplantae</taxon>
        <taxon>Streptophyta</taxon>
        <taxon>Embryophyta</taxon>
        <taxon>Tracheophyta</taxon>
        <taxon>Spermatophyta</taxon>
        <taxon>Magnoliopsida</taxon>
        <taxon>Liliopsida</taxon>
        <taxon>Poales</taxon>
        <taxon>Poaceae</taxon>
        <taxon>PACMAD clade</taxon>
        <taxon>Panicoideae</taxon>
        <taxon>Andropogonodae</taxon>
        <taxon>Andropogoneae</taxon>
        <taxon>Saccharinae</taxon>
        <taxon>Miscanthus</taxon>
    </lineage>
</organism>
<feature type="region of interest" description="Disordered" evidence="1">
    <location>
        <begin position="17"/>
        <end position="50"/>
    </location>
</feature>
<evidence type="ECO:0000313" key="2">
    <source>
        <dbReference type="EMBL" id="CAD6266184.1"/>
    </source>
</evidence>
<reference evidence="2" key="1">
    <citation type="submission" date="2020-10" db="EMBL/GenBank/DDBJ databases">
        <authorList>
            <person name="Han B."/>
            <person name="Lu T."/>
            <person name="Zhao Q."/>
            <person name="Huang X."/>
            <person name="Zhao Y."/>
        </authorList>
    </citation>
    <scope>NUCLEOTIDE SEQUENCE</scope>
</reference>
<dbReference type="Proteomes" id="UP000604825">
    <property type="component" value="Unassembled WGS sequence"/>
</dbReference>
<evidence type="ECO:0000313" key="3">
    <source>
        <dbReference type="Proteomes" id="UP000604825"/>
    </source>
</evidence>
<name>A0A811R863_9POAL</name>
<accession>A0A811R863</accession>
<comment type="caution">
    <text evidence="2">The sequence shown here is derived from an EMBL/GenBank/DDBJ whole genome shotgun (WGS) entry which is preliminary data.</text>
</comment>
<evidence type="ECO:0000256" key="1">
    <source>
        <dbReference type="SAM" id="MobiDB-lite"/>
    </source>
</evidence>
<proteinExistence type="predicted"/>